<keyword evidence="4 6" id="KW-0807">Transducer</keyword>
<keyword evidence="11" id="KW-1185">Reference proteome</keyword>
<sequence>MKIKSMLMMVSAIAVILFVINGVSLGLLVMNTKQQVQAFQKENTVLQLKEQLVMVSDYLTTEARAYVSTGDKAFYEAYMREVNDTQTYAKVIAEFEKILPDDILTIVHNVQSESGQLAQIEAQGFQLMQQGNQQAAIDMMYDDNYFAGKNRINDYLQAFNDEVSTWVDELSTTAKNGVTMSIVILISSVVISSLFSIIASILIISKFKPLFAVIQQIEEVADGNLMIQPLAAKEGAKDEISQLSLAFNMMFGNLKNTIVTVNDASMELSASTEQLSVNVSQSTDATERVTEATDGIAGGAQTQLEQIQESSQAMMEVAQGIQHIASAASDVATSSTEVSKQADEGGQGLQHAIEQMQEVDVAVNEAMSSIESLSTQSREIENIVETITGIADQTNLLALNAAIEAARAGESGKGFAVVADEVRKLAEQSNQSAKQIATIIHMIQGDMQTTVQQMNKVNDKVSIGTQSITHTGTSFETIIQAIQTVTNQIQEVSAVSEQMAASAQQVSATFDSLQAISRSSTETTQHVASLSEEQLASMEEIASATQMLNQLAMNLNNAVGKFKLL</sequence>
<dbReference type="Proteomes" id="UP001322664">
    <property type="component" value="Chromosome"/>
</dbReference>
<feature type="transmembrane region" description="Helical" evidence="7">
    <location>
        <begin position="180"/>
        <end position="204"/>
    </location>
</feature>
<evidence type="ECO:0000256" key="4">
    <source>
        <dbReference type="ARBA" id="ARBA00023224"/>
    </source>
</evidence>
<dbReference type="PANTHER" id="PTHR32089">
    <property type="entry name" value="METHYL-ACCEPTING CHEMOTAXIS PROTEIN MCPB"/>
    <property type="match status" value="1"/>
</dbReference>
<evidence type="ECO:0000256" key="5">
    <source>
        <dbReference type="ARBA" id="ARBA00029447"/>
    </source>
</evidence>
<evidence type="ECO:0000313" key="11">
    <source>
        <dbReference type="Proteomes" id="UP001322664"/>
    </source>
</evidence>
<organism evidence="10 11">
    <name type="scientific">Lysinibacillus louembei</name>
    <dbReference type="NCBI Taxonomy" id="1470088"/>
    <lineage>
        <taxon>Bacteria</taxon>
        <taxon>Bacillati</taxon>
        <taxon>Bacillota</taxon>
        <taxon>Bacilli</taxon>
        <taxon>Bacillales</taxon>
        <taxon>Bacillaceae</taxon>
        <taxon>Lysinibacillus</taxon>
    </lineage>
</organism>
<keyword evidence="3 7" id="KW-0472">Membrane</keyword>
<dbReference type="PROSITE" id="PS50111">
    <property type="entry name" value="CHEMOTAXIS_TRANSDUC_2"/>
    <property type="match status" value="1"/>
</dbReference>
<dbReference type="Pfam" id="PF00015">
    <property type="entry name" value="MCPsignal"/>
    <property type="match status" value="1"/>
</dbReference>
<accession>A0ABZ0RZQ4</accession>
<dbReference type="CDD" id="cd06225">
    <property type="entry name" value="HAMP"/>
    <property type="match status" value="1"/>
</dbReference>
<dbReference type="PROSITE" id="PS50885">
    <property type="entry name" value="HAMP"/>
    <property type="match status" value="1"/>
</dbReference>
<dbReference type="InterPro" id="IPR003660">
    <property type="entry name" value="HAMP_dom"/>
</dbReference>
<dbReference type="InterPro" id="IPR004090">
    <property type="entry name" value="Chemotax_Me-accpt_rcpt"/>
</dbReference>
<keyword evidence="2" id="KW-1003">Cell membrane</keyword>
<dbReference type="CDD" id="cd11386">
    <property type="entry name" value="MCP_signal"/>
    <property type="match status" value="1"/>
</dbReference>
<evidence type="ECO:0000313" key="10">
    <source>
        <dbReference type="EMBL" id="WPK12721.1"/>
    </source>
</evidence>
<dbReference type="RefSeq" id="WP_319837410.1">
    <property type="nucleotide sequence ID" value="NZ_CP137624.1"/>
</dbReference>
<evidence type="ECO:0000259" key="9">
    <source>
        <dbReference type="PROSITE" id="PS50885"/>
    </source>
</evidence>
<dbReference type="Gene3D" id="1.10.287.950">
    <property type="entry name" value="Methyl-accepting chemotaxis protein"/>
    <property type="match status" value="1"/>
</dbReference>
<evidence type="ECO:0000259" key="8">
    <source>
        <dbReference type="PROSITE" id="PS50111"/>
    </source>
</evidence>
<reference evidence="10 11" key="1">
    <citation type="submission" date="2023-09" db="EMBL/GenBank/DDBJ databases">
        <authorList>
            <person name="Page C.A."/>
            <person name="Perez-Diaz I.M."/>
        </authorList>
    </citation>
    <scope>NUCLEOTIDE SEQUENCE [LARGE SCALE GENOMIC DNA]</scope>
    <source>
        <strain evidence="10 11">Ll15</strain>
    </source>
</reference>
<feature type="domain" description="HAMP" evidence="9">
    <location>
        <begin position="208"/>
        <end position="259"/>
    </location>
</feature>
<evidence type="ECO:0000256" key="2">
    <source>
        <dbReference type="ARBA" id="ARBA00022475"/>
    </source>
</evidence>
<name>A0ABZ0RZQ4_9BACI</name>
<comment type="similarity">
    <text evidence="5">Belongs to the methyl-accepting chemotaxis (MCP) protein family.</text>
</comment>
<proteinExistence type="inferred from homology"/>
<evidence type="ECO:0000256" key="7">
    <source>
        <dbReference type="SAM" id="Phobius"/>
    </source>
</evidence>
<gene>
    <name evidence="10" type="ORF">R6U77_03185</name>
</gene>
<keyword evidence="7" id="KW-0812">Transmembrane</keyword>
<feature type="domain" description="Methyl-accepting transducer" evidence="8">
    <location>
        <begin position="278"/>
        <end position="514"/>
    </location>
</feature>
<keyword evidence="7" id="KW-1133">Transmembrane helix</keyword>
<dbReference type="PRINTS" id="PR00260">
    <property type="entry name" value="CHEMTRNSDUCR"/>
</dbReference>
<dbReference type="SMART" id="SM00283">
    <property type="entry name" value="MA"/>
    <property type="match status" value="1"/>
</dbReference>
<dbReference type="PANTHER" id="PTHR32089:SF112">
    <property type="entry name" value="LYSOZYME-LIKE PROTEIN-RELATED"/>
    <property type="match status" value="1"/>
</dbReference>
<protein>
    <submittedName>
        <fullName evidence="10">Methyl-accepting chemotaxis protein</fullName>
    </submittedName>
</protein>
<evidence type="ECO:0000256" key="1">
    <source>
        <dbReference type="ARBA" id="ARBA00004236"/>
    </source>
</evidence>
<dbReference type="SUPFAM" id="SSF58104">
    <property type="entry name" value="Methyl-accepting chemotaxis protein (MCP) signaling domain"/>
    <property type="match status" value="1"/>
</dbReference>
<evidence type="ECO:0000256" key="3">
    <source>
        <dbReference type="ARBA" id="ARBA00023136"/>
    </source>
</evidence>
<comment type="subcellular location">
    <subcellularLocation>
        <location evidence="1">Cell membrane</location>
    </subcellularLocation>
</comment>
<evidence type="ECO:0000256" key="6">
    <source>
        <dbReference type="PROSITE-ProRule" id="PRU00284"/>
    </source>
</evidence>
<dbReference type="InterPro" id="IPR004089">
    <property type="entry name" value="MCPsignal_dom"/>
</dbReference>
<dbReference type="EMBL" id="CP137624">
    <property type="protein sequence ID" value="WPK12721.1"/>
    <property type="molecule type" value="Genomic_DNA"/>
</dbReference>